<evidence type="ECO:0000256" key="5">
    <source>
        <dbReference type="PIRNR" id="PIRNR000477"/>
    </source>
</evidence>
<evidence type="ECO:0000313" key="7">
    <source>
        <dbReference type="EMBL" id="MFC3682161.1"/>
    </source>
</evidence>
<sequence>MISAPNDPVAASADALRQRLGTRAPKIAVLLGSGWGPFAQQLRDVVDVPYADLPAFPALGQGVSGHVGLLRAGRLGAVDVVVLAGRQHAYETGQPDGMKGAIRTLAAIGVEVLVQTNAAGGMAPALQPGELMLMSDHLNVVQRSPLVGEAGDDRFVDMSNAYCPRLRAQAQAAAQAVGTPLHEGVYAWVLGPQFETPAEIRMLRTLGAQAVGMSTVPETIVARHAGLRVLALSLITNMAAGMSTETLSHAHTLATAHAASERAVRMLVAVVQALEI</sequence>
<dbReference type="Gene3D" id="3.40.50.1580">
    <property type="entry name" value="Nucleoside phosphorylase domain"/>
    <property type="match status" value="1"/>
</dbReference>
<evidence type="ECO:0000256" key="2">
    <source>
        <dbReference type="ARBA" id="ARBA00006751"/>
    </source>
</evidence>
<name>A0ABV7VZJ9_9BURK</name>
<dbReference type="SUPFAM" id="SSF53167">
    <property type="entry name" value="Purine and uridine phosphorylases"/>
    <property type="match status" value="1"/>
</dbReference>
<dbReference type="PANTHER" id="PTHR11904:SF9">
    <property type="entry name" value="PURINE NUCLEOSIDE PHOSPHORYLASE-RELATED"/>
    <property type="match status" value="1"/>
</dbReference>
<comment type="caution">
    <text evidence="7">The sequence shown here is derived from an EMBL/GenBank/DDBJ whole genome shotgun (WGS) entry which is preliminary data.</text>
</comment>
<gene>
    <name evidence="7" type="ORF">ACFOPI_01075</name>
</gene>
<evidence type="ECO:0000256" key="1">
    <source>
        <dbReference type="ARBA" id="ARBA00005058"/>
    </source>
</evidence>
<keyword evidence="4 5" id="KW-0808">Transferase</keyword>
<dbReference type="InterPro" id="IPR011268">
    <property type="entry name" value="Purine_phosphorylase"/>
</dbReference>
<evidence type="ECO:0000256" key="4">
    <source>
        <dbReference type="ARBA" id="ARBA00022679"/>
    </source>
</evidence>
<dbReference type="CDD" id="cd09009">
    <property type="entry name" value="PNP-EcPNPII_like"/>
    <property type="match status" value="1"/>
</dbReference>
<protein>
    <recommendedName>
        <fullName evidence="5">Purine nucleoside phosphorylase</fullName>
        <ecNumber evidence="5">2.4.2.1</ecNumber>
    </recommendedName>
    <alternativeName>
        <fullName evidence="5">Inosine-guanosine phosphorylase</fullName>
    </alternativeName>
</protein>
<evidence type="ECO:0000256" key="3">
    <source>
        <dbReference type="ARBA" id="ARBA00022676"/>
    </source>
</evidence>
<reference evidence="8" key="1">
    <citation type="journal article" date="2019" name="Int. J. Syst. Evol. Microbiol.">
        <title>The Global Catalogue of Microorganisms (GCM) 10K type strain sequencing project: providing services to taxonomists for standard genome sequencing and annotation.</title>
        <authorList>
            <consortium name="The Broad Institute Genomics Platform"/>
            <consortium name="The Broad Institute Genome Sequencing Center for Infectious Disease"/>
            <person name="Wu L."/>
            <person name="Ma J."/>
        </authorList>
    </citation>
    <scope>NUCLEOTIDE SEQUENCE [LARGE SCALE GENOMIC DNA]</scope>
    <source>
        <strain evidence="8">KCTC 42501</strain>
    </source>
</reference>
<organism evidence="7 8">
    <name type="scientific">Hydrogenophaga luteola</name>
    <dbReference type="NCBI Taxonomy" id="1591122"/>
    <lineage>
        <taxon>Bacteria</taxon>
        <taxon>Pseudomonadati</taxon>
        <taxon>Pseudomonadota</taxon>
        <taxon>Betaproteobacteria</taxon>
        <taxon>Burkholderiales</taxon>
        <taxon>Comamonadaceae</taxon>
        <taxon>Hydrogenophaga</taxon>
    </lineage>
</organism>
<dbReference type="Pfam" id="PF01048">
    <property type="entry name" value="PNP_UDP_1"/>
    <property type="match status" value="1"/>
</dbReference>
<comment type="pathway">
    <text evidence="1 5">Purine metabolism; purine nucleoside salvage.</text>
</comment>
<accession>A0ABV7VZJ9</accession>
<dbReference type="PIRSF" id="PIRSF000477">
    <property type="entry name" value="PurNPase"/>
    <property type="match status" value="1"/>
</dbReference>
<evidence type="ECO:0000313" key="8">
    <source>
        <dbReference type="Proteomes" id="UP001595729"/>
    </source>
</evidence>
<comment type="function">
    <text evidence="5">The purine nucleoside phosphorylases catalyze the phosphorolytic breakdown of the N-glycosidic bond in the beta-(deoxy)ribonucleoside molecules, with the formation of the corresponding free purine bases and pentose-1-phosphate.</text>
</comment>
<comment type="similarity">
    <text evidence="2 5">Belongs to the PNP/MTAP phosphorylase family.</text>
</comment>
<dbReference type="GO" id="GO:0004731">
    <property type="term" value="F:purine-nucleoside phosphorylase activity"/>
    <property type="evidence" value="ECO:0007669"/>
    <property type="project" value="UniProtKB-EC"/>
</dbReference>
<dbReference type="InterPro" id="IPR000845">
    <property type="entry name" value="Nucleoside_phosphorylase_d"/>
</dbReference>
<dbReference type="RefSeq" id="WP_382169881.1">
    <property type="nucleotide sequence ID" value="NZ_JBHRXX010000001.1"/>
</dbReference>
<dbReference type="PANTHER" id="PTHR11904">
    <property type="entry name" value="METHYLTHIOADENOSINE/PURINE NUCLEOSIDE PHOSPHORYLASE"/>
    <property type="match status" value="1"/>
</dbReference>
<dbReference type="InterPro" id="IPR035994">
    <property type="entry name" value="Nucleoside_phosphorylase_sf"/>
</dbReference>
<feature type="domain" description="Nucleoside phosphorylase" evidence="6">
    <location>
        <begin position="26"/>
        <end position="271"/>
    </location>
</feature>
<dbReference type="EMBL" id="JBHRXX010000001">
    <property type="protein sequence ID" value="MFC3682161.1"/>
    <property type="molecule type" value="Genomic_DNA"/>
</dbReference>
<evidence type="ECO:0000259" key="6">
    <source>
        <dbReference type="Pfam" id="PF01048"/>
    </source>
</evidence>
<dbReference type="NCBIfam" id="TIGR01697">
    <property type="entry name" value="PNPH-PUNA-XAPA"/>
    <property type="match status" value="1"/>
</dbReference>
<dbReference type="EC" id="2.4.2.1" evidence="5"/>
<dbReference type="NCBIfam" id="NF006054">
    <property type="entry name" value="PRK08202.1"/>
    <property type="match status" value="1"/>
</dbReference>
<keyword evidence="8" id="KW-1185">Reference proteome</keyword>
<dbReference type="Proteomes" id="UP001595729">
    <property type="component" value="Unassembled WGS sequence"/>
</dbReference>
<keyword evidence="3 5" id="KW-0328">Glycosyltransferase</keyword>
<proteinExistence type="inferred from homology"/>